<comment type="similarity">
    <text evidence="1">Belongs to the GAMAD family.</text>
</comment>
<name>A0ABR3SQ70_9PEZI</name>
<evidence type="ECO:0000313" key="5">
    <source>
        <dbReference type="Proteomes" id="UP001521116"/>
    </source>
</evidence>
<comment type="caution">
    <text evidence="4">The sequence shown here is derived from an EMBL/GenBank/DDBJ whole genome shotgun (WGS) entry which is preliminary data.</text>
</comment>
<dbReference type="Pfam" id="PF03259">
    <property type="entry name" value="Robl_LC7"/>
    <property type="match status" value="1"/>
</dbReference>
<dbReference type="Gene3D" id="3.30.450.30">
    <property type="entry name" value="Dynein light chain 2a, cytoplasmic"/>
    <property type="match status" value="1"/>
</dbReference>
<organism evidence="4 5">
    <name type="scientific">Neofusicoccum ribis</name>
    <dbReference type="NCBI Taxonomy" id="45134"/>
    <lineage>
        <taxon>Eukaryota</taxon>
        <taxon>Fungi</taxon>
        <taxon>Dikarya</taxon>
        <taxon>Ascomycota</taxon>
        <taxon>Pezizomycotina</taxon>
        <taxon>Dothideomycetes</taxon>
        <taxon>Dothideomycetes incertae sedis</taxon>
        <taxon>Botryosphaeriales</taxon>
        <taxon>Botryosphaeriaceae</taxon>
        <taxon>Neofusicoccum</taxon>
    </lineage>
</organism>
<sequence>MKPSETLSLLTRLSQKPGVQSTLVLARDTGAIVHTSGFASTSAAANPNSALPAPTDNAANAAAQTAPLTNGKQESGMRSAEDVARMVYSFVEAAGELVKNLEEEDEVKLLRLRTKKNELVIVPDPRFMIVVVHDTPPTP</sequence>
<evidence type="ECO:0000313" key="4">
    <source>
        <dbReference type="EMBL" id="KAL1626838.1"/>
    </source>
</evidence>
<gene>
    <name evidence="4" type="ORF">SLS56_006654</name>
</gene>
<proteinExistence type="inferred from homology"/>
<dbReference type="EMBL" id="JAJVDC020000078">
    <property type="protein sequence ID" value="KAL1626838.1"/>
    <property type="molecule type" value="Genomic_DNA"/>
</dbReference>
<dbReference type="SUPFAM" id="SSF103196">
    <property type="entry name" value="Roadblock/LC7 domain"/>
    <property type="match status" value="1"/>
</dbReference>
<feature type="region of interest" description="Disordered" evidence="2">
    <location>
        <begin position="41"/>
        <end position="60"/>
    </location>
</feature>
<feature type="domain" description="Roadblock/LAMTOR2" evidence="3">
    <location>
        <begin position="6"/>
        <end position="133"/>
    </location>
</feature>
<dbReference type="SMART" id="SM00960">
    <property type="entry name" value="Robl_LC7"/>
    <property type="match status" value="1"/>
</dbReference>
<evidence type="ECO:0000256" key="1">
    <source>
        <dbReference type="ARBA" id="ARBA00007191"/>
    </source>
</evidence>
<dbReference type="InterPro" id="IPR004942">
    <property type="entry name" value="Roadblock/LAMTOR2_dom"/>
</dbReference>
<dbReference type="Proteomes" id="UP001521116">
    <property type="component" value="Unassembled WGS sequence"/>
</dbReference>
<evidence type="ECO:0000256" key="2">
    <source>
        <dbReference type="SAM" id="MobiDB-lite"/>
    </source>
</evidence>
<keyword evidence="5" id="KW-1185">Reference proteome</keyword>
<dbReference type="PANTHER" id="PTHR10779">
    <property type="entry name" value="DYNEIN LIGHT CHAIN ROADBLOCK"/>
    <property type="match status" value="1"/>
</dbReference>
<accession>A0ABR3SQ70</accession>
<evidence type="ECO:0000259" key="3">
    <source>
        <dbReference type="SMART" id="SM00960"/>
    </source>
</evidence>
<reference evidence="4 5" key="1">
    <citation type="submission" date="2024-02" db="EMBL/GenBank/DDBJ databases">
        <title>De novo assembly and annotation of 12 fungi associated with fruit tree decline syndrome in Ontario, Canada.</title>
        <authorList>
            <person name="Sulman M."/>
            <person name="Ellouze W."/>
            <person name="Ilyukhin E."/>
        </authorList>
    </citation>
    <scope>NUCLEOTIDE SEQUENCE [LARGE SCALE GENOMIC DNA]</scope>
    <source>
        <strain evidence="4 5">M1-105</strain>
    </source>
</reference>
<protein>
    <recommendedName>
        <fullName evidence="3">Roadblock/LAMTOR2 domain-containing protein</fullName>
    </recommendedName>
</protein>